<dbReference type="PANTHER" id="PTHR35046">
    <property type="entry name" value="ZINC KNUCKLE (CCHC-TYPE) FAMILY PROTEIN"/>
    <property type="match status" value="1"/>
</dbReference>
<evidence type="ECO:0000313" key="1">
    <source>
        <dbReference type="EMBL" id="RDX84529.1"/>
    </source>
</evidence>
<gene>
    <name evidence="1" type="ORF">CR513_34403</name>
</gene>
<feature type="non-terminal residue" evidence="1">
    <location>
        <position position="1"/>
    </location>
</feature>
<dbReference type="AlphaFoldDB" id="A0A371G1V0"/>
<dbReference type="Gene3D" id="3.10.10.10">
    <property type="entry name" value="HIV Type 1 Reverse Transcriptase, subunit A, domain 1"/>
    <property type="match status" value="1"/>
</dbReference>
<dbReference type="Proteomes" id="UP000257109">
    <property type="component" value="Unassembled WGS sequence"/>
</dbReference>
<evidence type="ECO:0000313" key="2">
    <source>
        <dbReference type="Proteomes" id="UP000257109"/>
    </source>
</evidence>
<dbReference type="InterPro" id="IPR043502">
    <property type="entry name" value="DNA/RNA_pol_sf"/>
</dbReference>
<sequence>MSYGHFPKGDALWIAPIIGIEHQIDFVPGALLPNHPTYKENPKESKEIQKQVTTLLHKGLARKSKSPYVILDGTWRMYMDCRPINSIMIRYRHPIP</sequence>
<dbReference type="PANTHER" id="PTHR35046:SF9">
    <property type="entry name" value="RNA-DIRECTED DNA POLYMERASE"/>
    <property type="match status" value="1"/>
</dbReference>
<protein>
    <submittedName>
        <fullName evidence="1">Uncharacterized protein</fullName>
    </submittedName>
</protein>
<comment type="caution">
    <text evidence="1">The sequence shown here is derived from an EMBL/GenBank/DDBJ whole genome shotgun (WGS) entry which is preliminary data.</text>
</comment>
<name>A0A371G1V0_MUCPR</name>
<keyword evidence="2" id="KW-1185">Reference proteome</keyword>
<organism evidence="1 2">
    <name type="scientific">Mucuna pruriens</name>
    <name type="common">Velvet bean</name>
    <name type="synonym">Dolichos pruriens</name>
    <dbReference type="NCBI Taxonomy" id="157652"/>
    <lineage>
        <taxon>Eukaryota</taxon>
        <taxon>Viridiplantae</taxon>
        <taxon>Streptophyta</taxon>
        <taxon>Embryophyta</taxon>
        <taxon>Tracheophyta</taxon>
        <taxon>Spermatophyta</taxon>
        <taxon>Magnoliopsida</taxon>
        <taxon>eudicotyledons</taxon>
        <taxon>Gunneridae</taxon>
        <taxon>Pentapetalae</taxon>
        <taxon>rosids</taxon>
        <taxon>fabids</taxon>
        <taxon>Fabales</taxon>
        <taxon>Fabaceae</taxon>
        <taxon>Papilionoideae</taxon>
        <taxon>50 kb inversion clade</taxon>
        <taxon>NPAAA clade</taxon>
        <taxon>indigoferoid/millettioid clade</taxon>
        <taxon>Phaseoleae</taxon>
        <taxon>Mucuna</taxon>
    </lineage>
</organism>
<dbReference type="OrthoDB" id="1934635at2759"/>
<dbReference type="SUPFAM" id="SSF56672">
    <property type="entry name" value="DNA/RNA polymerases"/>
    <property type="match status" value="1"/>
</dbReference>
<reference evidence="1" key="1">
    <citation type="submission" date="2018-05" db="EMBL/GenBank/DDBJ databases">
        <title>Draft genome of Mucuna pruriens seed.</title>
        <authorList>
            <person name="Nnadi N.E."/>
            <person name="Vos R."/>
            <person name="Hasami M.H."/>
            <person name="Devisetty U.K."/>
            <person name="Aguiy J.C."/>
        </authorList>
    </citation>
    <scope>NUCLEOTIDE SEQUENCE [LARGE SCALE GENOMIC DNA]</scope>
    <source>
        <strain evidence="1">JCA_2017</strain>
    </source>
</reference>
<accession>A0A371G1V0</accession>
<proteinExistence type="predicted"/>
<dbReference type="EMBL" id="QJKJ01007018">
    <property type="protein sequence ID" value="RDX84529.1"/>
    <property type="molecule type" value="Genomic_DNA"/>
</dbReference>